<keyword evidence="5" id="KW-0503">Monooxygenase</keyword>
<feature type="domain" description="FAD-binding" evidence="6">
    <location>
        <begin position="315"/>
        <end position="382"/>
    </location>
</feature>
<dbReference type="Gene3D" id="3.50.50.60">
    <property type="entry name" value="FAD/NAD(P)-binding domain"/>
    <property type="match status" value="1"/>
</dbReference>
<dbReference type="SUPFAM" id="SSF51905">
    <property type="entry name" value="FAD/NAD(P)-binding domain"/>
    <property type="match status" value="1"/>
</dbReference>
<name>A0A194X0H9_MOLSC</name>
<evidence type="ECO:0000313" key="7">
    <source>
        <dbReference type="EMBL" id="KUJ13695.1"/>
    </source>
</evidence>
<dbReference type="Pfam" id="PF01494">
    <property type="entry name" value="FAD_binding_3"/>
    <property type="match status" value="1"/>
</dbReference>
<dbReference type="Proteomes" id="UP000070700">
    <property type="component" value="Unassembled WGS sequence"/>
</dbReference>
<evidence type="ECO:0000256" key="4">
    <source>
        <dbReference type="ARBA" id="ARBA00023002"/>
    </source>
</evidence>
<dbReference type="GO" id="GO:0004497">
    <property type="term" value="F:monooxygenase activity"/>
    <property type="evidence" value="ECO:0007669"/>
    <property type="project" value="UniProtKB-KW"/>
</dbReference>
<proteinExistence type="predicted"/>
<gene>
    <name evidence="7" type="ORF">LY89DRAFT_650626</name>
</gene>
<evidence type="ECO:0000313" key="8">
    <source>
        <dbReference type="Proteomes" id="UP000070700"/>
    </source>
</evidence>
<dbReference type="RefSeq" id="XP_018068050.1">
    <property type="nucleotide sequence ID" value="XM_018212115.1"/>
</dbReference>
<dbReference type="GeneID" id="28821841"/>
<dbReference type="EMBL" id="KQ947421">
    <property type="protein sequence ID" value="KUJ13695.1"/>
    <property type="molecule type" value="Genomic_DNA"/>
</dbReference>
<dbReference type="InParanoid" id="A0A194X0H9"/>
<dbReference type="GO" id="GO:0071949">
    <property type="term" value="F:FAD binding"/>
    <property type="evidence" value="ECO:0007669"/>
    <property type="project" value="InterPro"/>
</dbReference>
<evidence type="ECO:0000259" key="6">
    <source>
        <dbReference type="Pfam" id="PF01494"/>
    </source>
</evidence>
<keyword evidence="4" id="KW-0560">Oxidoreductase</keyword>
<reference evidence="7 8" key="1">
    <citation type="submission" date="2015-10" db="EMBL/GenBank/DDBJ databases">
        <title>Full genome of DAOMC 229536 Phialocephala scopiformis, a fungal endophyte of spruce producing the potent anti-insectan compound rugulosin.</title>
        <authorList>
            <consortium name="DOE Joint Genome Institute"/>
            <person name="Walker A.K."/>
            <person name="Frasz S.L."/>
            <person name="Seifert K.A."/>
            <person name="Miller J.D."/>
            <person name="Mondo S.J."/>
            <person name="Labutti K."/>
            <person name="Lipzen A."/>
            <person name="Dockter R."/>
            <person name="Kennedy M."/>
            <person name="Grigoriev I.V."/>
            <person name="Spatafora J.W."/>
        </authorList>
    </citation>
    <scope>NUCLEOTIDE SEQUENCE [LARGE SCALE GENOMIC DNA]</scope>
    <source>
        <strain evidence="7 8">CBS 120377</strain>
    </source>
</reference>
<sequence length="414" mass="45437">MGSFWSLLMPSNAPQDNGFKVLIIGAGIVGLTVAQGRRENGIPFEIFERDVKGSRAQGWALTLHWCLNAFERTLGSKIAASIPTAVVDSSLKEDAGNFLFLNCATCEPRYRIPPSKRRLRLHRQKLRDVISSGLDIQEGKRLKAIEELPQGGVKAHFTDGTSSTGSMIVGADGNNSAVRKYLLPKSFKLNHLPVNLVGVVRHFTPEQAAPIRALDPLLFQGLHPDTGNYLWYSIQECIDEPDGRKSFDALVIISWFIKDEVKDAIPATHAERIALMKQRAEGYAEPLRSIVIDIPDDLPFTTPLRLADFPSVPWDNRNGQVTLAGDSGHAMTMYRGEGANHGILDAALLVDQLKKIHEGSVSLKTAIDAYEIEMRPRTHAAVLKSRQAALDAHDWDALTEDSPTIGARSPPATA</sequence>
<keyword evidence="2" id="KW-0285">Flavoprotein</keyword>
<dbReference type="OrthoDB" id="47494at2759"/>
<dbReference type="PRINTS" id="PR00420">
    <property type="entry name" value="RNGMNOXGNASE"/>
</dbReference>
<evidence type="ECO:0000256" key="2">
    <source>
        <dbReference type="ARBA" id="ARBA00022630"/>
    </source>
</evidence>
<protein>
    <submittedName>
        <fullName evidence="7">FAD/NAD(P)-binding domain-containing protein</fullName>
    </submittedName>
</protein>
<keyword evidence="3" id="KW-0274">FAD</keyword>
<evidence type="ECO:0000256" key="5">
    <source>
        <dbReference type="ARBA" id="ARBA00023033"/>
    </source>
</evidence>
<comment type="cofactor">
    <cofactor evidence="1">
        <name>FAD</name>
        <dbReference type="ChEBI" id="CHEBI:57692"/>
    </cofactor>
</comment>
<keyword evidence="8" id="KW-1185">Reference proteome</keyword>
<evidence type="ECO:0000256" key="3">
    <source>
        <dbReference type="ARBA" id="ARBA00022827"/>
    </source>
</evidence>
<organism evidence="7 8">
    <name type="scientific">Mollisia scopiformis</name>
    <name type="common">Conifer needle endophyte fungus</name>
    <name type="synonym">Phialocephala scopiformis</name>
    <dbReference type="NCBI Taxonomy" id="149040"/>
    <lineage>
        <taxon>Eukaryota</taxon>
        <taxon>Fungi</taxon>
        <taxon>Dikarya</taxon>
        <taxon>Ascomycota</taxon>
        <taxon>Pezizomycotina</taxon>
        <taxon>Leotiomycetes</taxon>
        <taxon>Helotiales</taxon>
        <taxon>Mollisiaceae</taxon>
        <taxon>Mollisia</taxon>
    </lineage>
</organism>
<accession>A0A194X0H9</accession>
<evidence type="ECO:0000256" key="1">
    <source>
        <dbReference type="ARBA" id="ARBA00001974"/>
    </source>
</evidence>
<dbReference type="InterPro" id="IPR002938">
    <property type="entry name" value="FAD-bd"/>
</dbReference>
<dbReference type="AlphaFoldDB" id="A0A194X0H9"/>
<dbReference type="PANTHER" id="PTHR47178:SF1">
    <property type="entry name" value="FAD-BINDING DOMAIN-CONTAINING PROTEIN-RELATED"/>
    <property type="match status" value="1"/>
</dbReference>
<dbReference type="PANTHER" id="PTHR47178">
    <property type="entry name" value="MONOOXYGENASE, FAD-BINDING"/>
    <property type="match status" value="1"/>
</dbReference>
<dbReference type="InterPro" id="IPR036188">
    <property type="entry name" value="FAD/NAD-bd_sf"/>
</dbReference>
<dbReference type="KEGG" id="psco:LY89DRAFT_650626"/>